<reference evidence="2 3" key="1">
    <citation type="submission" date="2018-10" db="EMBL/GenBank/DDBJ databases">
        <title>Relationship between Morphology and Antimicrobial Activity in Streptomyces.</title>
        <authorList>
            <person name="Kang H.J."/>
            <person name="Kim S.B."/>
        </authorList>
    </citation>
    <scope>NUCLEOTIDE SEQUENCE [LARGE SCALE GENOMIC DNA]</scope>
    <source>
        <strain evidence="2 3">BH38</strain>
    </source>
</reference>
<dbReference type="AlphaFoldDB" id="A0A387HN43"/>
<proteinExistence type="predicted"/>
<feature type="region of interest" description="Disordered" evidence="1">
    <location>
        <begin position="49"/>
        <end position="75"/>
    </location>
</feature>
<evidence type="ECO:0000313" key="2">
    <source>
        <dbReference type="EMBL" id="AYG84974.1"/>
    </source>
</evidence>
<evidence type="ECO:0000313" key="3">
    <source>
        <dbReference type="Proteomes" id="UP000271554"/>
    </source>
</evidence>
<organism evidence="2 3">
    <name type="scientific">Streptomyces hundungensis</name>
    <dbReference type="NCBI Taxonomy" id="1077946"/>
    <lineage>
        <taxon>Bacteria</taxon>
        <taxon>Bacillati</taxon>
        <taxon>Actinomycetota</taxon>
        <taxon>Actinomycetes</taxon>
        <taxon>Kitasatosporales</taxon>
        <taxon>Streptomycetaceae</taxon>
        <taxon>Streptomyces</taxon>
    </lineage>
</organism>
<sequence>MTNEYDGEVIGVASKQGRPDGATGPFAFDPAVVDRYRAGDVVEHGNVRYRVGRTPPSGTPGTEAAVGYTPTEVDI</sequence>
<accession>A0A387HN43</accession>
<name>A0A387HN43_9ACTN</name>
<keyword evidence="3" id="KW-1185">Reference proteome</keyword>
<protein>
    <submittedName>
        <fullName evidence="2">Uncharacterized protein</fullName>
    </submittedName>
</protein>
<dbReference type="KEGG" id="shun:DWB77_07189"/>
<dbReference type="Proteomes" id="UP000271554">
    <property type="component" value="Chromosome"/>
</dbReference>
<evidence type="ECO:0000256" key="1">
    <source>
        <dbReference type="SAM" id="MobiDB-lite"/>
    </source>
</evidence>
<dbReference type="RefSeq" id="WP_120726695.1">
    <property type="nucleotide sequence ID" value="NZ_CP032698.1"/>
</dbReference>
<gene>
    <name evidence="2" type="ORF">DWB77_07189</name>
</gene>
<dbReference type="EMBL" id="CP032698">
    <property type="protein sequence ID" value="AYG84974.1"/>
    <property type="molecule type" value="Genomic_DNA"/>
</dbReference>